<protein>
    <submittedName>
        <fullName evidence="2">Uncharacterized protein LOC115227874</fullName>
    </submittedName>
</protein>
<reference evidence="2" key="1">
    <citation type="submission" date="2025-08" db="UniProtKB">
        <authorList>
            <consortium name="RefSeq"/>
        </authorList>
    </citation>
    <scope>IDENTIFICATION</scope>
</reference>
<organism evidence="1 2">
    <name type="scientific">Octopus sinensis</name>
    <name type="common">East Asian common octopus</name>
    <dbReference type="NCBI Taxonomy" id="2607531"/>
    <lineage>
        <taxon>Eukaryota</taxon>
        <taxon>Metazoa</taxon>
        <taxon>Spiralia</taxon>
        <taxon>Lophotrochozoa</taxon>
        <taxon>Mollusca</taxon>
        <taxon>Cephalopoda</taxon>
        <taxon>Coleoidea</taxon>
        <taxon>Octopodiformes</taxon>
        <taxon>Octopoda</taxon>
        <taxon>Incirrata</taxon>
        <taxon>Octopodidae</taxon>
        <taxon>Octopus</taxon>
    </lineage>
</organism>
<dbReference type="KEGG" id="osn:115227874"/>
<keyword evidence="1" id="KW-1185">Reference proteome</keyword>
<proteinExistence type="predicted"/>
<dbReference type="Proteomes" id="UP000515154">
    <property type="component" value="Unplaced"/>
</dbReference>
<accession>A0A6P7TQF4</accession>
<name>A0A6P7TQF4_9MOLL</name>
<gene>
    <name evidence="2" type="primary">LOC115227874</name>
</gene>
<evidence type="ECO:0000313" key="2">
    <source>
        <dbReference type="RefSeq" id="XP_029654444.1"/>
    </source>
</evidence>
<sequence length="186" mass="21258">MANLLNKCLHLNLCRQYEIKKSKKLKTHSVQFVTSNEFVEIQVDTNFPTDNVIPNNKPEIFVHDKSSNTITLIEVGITSQNCLKNVEMKKFHKYDLLANQIGPIHRAKVKIVLVVITWNGIVSKFFKNHLAVLGVEDRVKAYIQTLMLRKTLEGMQAETKHGLSIPVEEVALNLDFVLTWIFSSIL</sequence>
<evidence type="ECO:0000313" key="1">
    <source>
        <dbReference type="Proteomes" id="UP000515154"/>
    </source>
</evidence>
<dbReference type="AlphaFoldDB" id="A0A6P7TQF4"/>
<dbReference type="RefSeq" id="XP_029654444.1">
    <property type="nucleotide sequence ID" value="XM_029798584.1"/>
</dbReference>